<accession>A0A8X6KXU7</accession>
<keyword evidence="3" id="KW-1185">Reference proteome</keyword>
<dbReference type="EMBL" id="BMAO01033581">
    <property type="protein sequence ID" value="GFQ90485.1"/>
    <property type="molecule type" value="Genomic_DNA"/>
</dbReference>
<sequence length="116" mass="13356">MGSREKGGRKNFTPYHDGAEDRWVGKKDKKRVRDNGLGHPFLKRVLRMRYENLKYCEFTKYTYTLGQWSCGAMGSREKGGRNFLPVGMDRVDAPFGLQEVERESPLLTDKGFGALY</sequence>
<organism evidence="2 3">
    <name type="scientific">Trichonephila clavata</name>
    <name type="common">Joro spider</name>
    <name type="synonym">Nephila clavata</name>
    <dbReference type="NCBI Taxonomy" id="2740835"/>
    <lineage>
        <taxon>Eukaryota</taxon>
        <taxon>Metazoa</taxon>
        <taxon>Ecdysozoa</taxon>
        <taxon>Arthropoda</taxon>
        <taxon>Chelicerata</taxon>
        <taxon>Arachnida</taxon>
        <taxon>Araneae</taxon>
        <taxon>Araneomorphae</taxon>
        <taxon>Entelegynae</taxon>
        <taxon>Araneoidea</taxon>
        <taxon>Nephilidae</taxon>
        <taxon>Trichonephila</taxon>
    </lineage>
</organism>
<dbReference type="AlphaFoldDB" id="A0A8X6KXU7"/>
<name>A0A8X6KXU7_TRICU</name>
<gene>
    <name evidence="2" type="ORF">TNCT_20271</name>
</gene>
<evidence type="ECO:0000313" key="3">
    <source>
        <dbReference type="Proteomes" id="UP000887116"/>
    </source>
</evidence>
<evidence type="ECO:0000256" key="1">
    <source>
        <dbReference type="SAM" id="MobiDB-lite"/>
    </source>
</evidence>
<feature type="compositionally biased region" description="Basic and acidic residues" evidence="1">
    <location>
        <begin position="17"/>
        <end position="26"/>
    </location>
</feature>
<comment type="caution">
    <text evidence="2">The sequence shown here is derived from an EMBL/GenBank/DDBJ whole genome shotgun (WGS) entry which is preliminary data.</text>
</comment>
<reference evidence="2" key="1">
    <citation type="submission" date="2020-07" db="EMBL/GenBank/DDBJ databases">
        <title>Multicomponent nature underlies the extraordinary mechanical properties of spider dragline silk.</title>
        <authorList>
            <person name="Kono N."/>
            <person name="Nakamura H."/>
            <person name="Mori M."/>
            <person name="Yoshida Y."/>
            <person name="Ohtoshi R."/>
            <person name="Malay A.D."/>
            <person name="Moran D.A.P."/>
            <person name="Tomita M."/>
            <person name="Numata K."/>
            <person name="Arakawa K."/>
        </authorList>
    </citation>
    <scope>NUCLEOTIDE SEQUENCE</scope>
</reference>
<dbReference type="Proteomes" id="UP000887116">
    <property type="component" value="Unassembled WGS sequence"/>
</dbReference>
<proteinExistence type="predicted"/>
<feature type="region of interest" description="Disordered" evidence="1">
    <location>
        <begin position="1"/>
        <end position="26"/>
    </location>
</feature>
<evidence type="ECO:0000313" key="2">
    <source>
        <dbReference type="EMBL" id="GFQ90485.1"/>
    </source>
</evidence>
<protein>
    <submittedName>
        <fullName evidence="2">Uncharacterized protein</fullName>
    </submittedName>
</protein>